<dbReference type="GO" id="GO:0003824">
    <property type="term" value="F:catalytic activity"/>
    <property type="evidence" value="ECO:0007669"/>
    <property type="project" value="UniProtKB-ARBA"/>
</dbReference>
<name>A0AB33ECW2_9PSED</name>
<dbReference type="InterPro" id="IPR001753">
    <property type="entry name" value="Enoyl-CoA_hydra/iso"/>
</dbReference>
<evidence type="ECO:0000313" key="3">
    <source>
        <dbReference type="EMBL" id="ATE78209.1"/>
    </source>
</evidence>
<dbReference type="CDD" id="cd06558">
    <property type="entry name" value="crotonase-like"/>
    <property type="match status" value="1"/>
</dbReference>
<reference evidence="3 4" key="1">
    <citation type="submission" date="2017-09" db="EMBL/GenBank/DDBJ databases">
        <title>Complete Genome sequence of Lysobacter capsici KNU-15.</title>
        <authorList>
            <person name="Kim M.-C."/>
            <person name="Yi H."/>
            <person name="Lee D.-W."/>
            <person name="Shin J.-H."/>
        </authorList>
    </citation>
    <scope>NUCLEOTIDE SEQUENCE [LARGE SCALE GENOMIC DNA]</scope>
    <source>
        <strain evidence="3 4">KNU-15</strain>
    </source>
</reference>
<organism evidence="3 4">
    <name type="scientific">Pseudomonas frederiksbergensis</name>
    <dbReference type="NCBI Taxonomy" id="104087"/>
    <lineage>
        <taxon>Bacteria</taxon>
        <taxon>Pseudomonadati</taxon>
        <taxon>Pseudomonadota</taxon>
        <taxon>Gammaproteobacteria</taxon>
        <taxon>Pseudomonadales</taxon>
        <taxon>Pseudomonadaceae</taxon>
        <taxon>Pseudomonas</taxon>
    </lineage>
</organism>
<dbReference type="Pfam" id="PF00378">
    <property type="entry name" value="ECH_1"/>
    <property type="match status" value="1"/>
</dbReference>
<feature type="region of interest" description="Disordered" evidence="2">
    <location>
        <begin position="251"/>
        <end position="271"/>
    </location>
</feature>
<dbReference type="InterPro" id="IPR029045">
    <property type="entry name" value="ClpP/crotonase-like_dom_sf"/>
</dbReference>
<evidence type="ECO:0000256" key="1">
    <source>
        <dbReference type="ARBA" id="ARBA00005254"/>
    </source>
</evidence>
<evidence type="ECO:0000313" key="4">
    <source>
        <dbReference type="Proteomes" id="UP000218385"/>
    </source>
</evidence>
<evidence type="ECO:0000256" key="2">
    <source>
        <dbReference type="SAM" id="MobiDB-lite"/>
    </source>
</evidence>
<proteinExistence type="inferred from homology"/>
<dbReference type="PANTHER" id="PTHR11941">
    <property type="entry name" value="ENOYL-COA HYDRATASE-RELATED"/>
    <property type="match status" value="1"/>
</dbReference>
<dbReference type="GO" id="GO:0006635">
    <property type="term" value="P:fatty acid beta-oxidation"/>
    <property type="evidence" value="ECO:0007669"/>
    <property type="project" value="TreeGrafter"/>
</dbReference>
<dbReference type="SUPFAM" id="SSF52096">
    <property type="entry name" value="ClpP/crotonase"/>
    <property type="match status" value="1"/>
</dbReference>
<sequence>MTEHVIERAVEGVLEFRLNRPEKFNALSPAMLHSLAEAVERFAQDSTLRVMLISANGAYFSSGVEVTAEITPPDNGSTLDNRRWFLDTYHRLFDELEYIEKPIVVAHQGDCLGGALELSLSCDFRLAARNAHYRLPEIDFGTLPGSGGVSRLTRIAGPHWARWLVMAGESVTAEEAVTMGFVHRVFDDVVFEREVQAFCRKLASQPREMLAAAKLSIELAQDLDRAQGRQIERLANSMLLSGAEHKAKLQGFLDRQAEKRRQRRNGGEALP</sequence>
<dbReference type="Gene3D" id="3.90.226.10">
    <property type="entry name" value="2-enoyl-CoA Hydratase, Chain A, domain 1"/>
    <property type="match status" value="1"/>
</dbReference>
<dbReference type="PANTHER" id="PTHR11941:SF54">
    <property type="entry name" value="ENOYL-COA HYDRATASE, MITOCHONDRIAL"/>
    <property type="match status" value="1"/>
</dbReference>
<protein>
    <submittedName>
        <fullName evidence="3">Enoyl-CoA hydratase</fullName>
    </submittedName>
</protein>
<accession>A0AB33ECW2</accession>
<dbReference type="RefSeq" id="WP_096480495.1">
    <property type="nucleotide sequence ID" value="NZ_CP023466.1"/>
</dbReference>
<dbReference type="EMBL" id="CP023466">
    <property type="protein sequence ID" value="ATE78209.1"/>
    <property type="molecule type" value="Genomic_DNA"/>
</dbReference>
<comment type="similarity">
    <text evidence="1">Belongs to the enoyl-CoA hydratase/isomerase family.</text>
</comment>
<gene>
    <name evidence="3" type="ORF">CNN82_17895</name>
</gene>
<dbReference type="AlphaFoldDB" id="A0AB33ECW2"/>
<dbReference type="Proteomes" id="UP000218385">
    <property type="component" value="Chromosome"/>
</dbReference>